<proteinExistence type="predicted"/>
<dbReference type="Proteomes" id="UP001054945">
    <property type="component" value="Unassembled WGS sequence"/>
</dbReference>
<keyword evidence="2" id="KW-1185">Reference proteome</keyword>
<dbReference type="EMBL" id="BPLR01005522">
    <property type="protein sequence ID" value="GIY02923.1"/>
    <property type="molecule type" value="Genomic_DNA"/>
</dbReference>
<sequence>MVDFNCNLLIKVSASPSVQNETSTLTSSNRNRKIISVDMACSKNSKMGKFHFKDPFYGSVYVHGFSFQCRTAANGTNSGCGMQRQRYDGQIPFQRPISWIGICSRISFECRASGNGTTEVTLIFSTNKCGTKVTKLPNGKSQYEAVINLQFDNTISGTGAESNVGPKSSLSTKPFREQDFDGWLEILQGKLPSLTPLTKPVHIGENLTMLIKVKHPDGFDSKIINCIATDGSDLNKQLIDSDGVKKGNINEIKGHSTLGASDSLLTLLKLLESLE</sequence>
<dbReference type="AlphaFoldDB" id="A0AAV4PZT8"/>
<comment type="caution">
    <text evidence="1">The sequence shown here is derived from an EMBL/GenBank/DDBJ whole genome shotgun (WGS) entry which is preliminary data.</text>
</comment>
<accession>A0AAV4PZT8</accession>
<organism evidence="1 2">
    <name type="scientific">Caerostris extrusa</name>
    <name type="common">Bark spider</name>
    <name type="synonym">Caerostris bankana</name>
    <dbReference type="NCBI Taxonomy" id="172846"/>
    <lineage>
        <taxon>Eukaryota</taxon>
        <taxon>Metazoa</taxon>
        <taxon>Ecdysozoa</taxon>
        <taxon>Arthropoda</taxon>
        <taxon>Chelicerata</taxon>
        <taxon>Arachnida</taxon>
        <taxon>Araneae</taxon>
        <taxon>Araneomorphae</taxon>
        <taxon>Entelegynae</taxon>
        <taxon>Araneoidea</taxon>
        <taxon>Araneidae</taxon>
        <taxon>Caerostris</taxon>
    </lineage>
</organism>
<protein>
    <submittedName>
        <fullName evidence="1">ZP domain-containing protein</fullName>
    </submittedName>
</protein>
<evidence type="ECO:0000313" key="1">
    <source>
        <dbReference type="EMBL" id="GIY02923.1"/>
    </source>
</evidence>
<reference evidence="1 2" key="1">
    <citation type="submission" date="2021-06" db="EMBL/GenBank/DDBJ databases">
        <title>Caerostris extrusa draft genome.</title>
        <authorList>
            <person name="Kono N."/>
            <person name="Arakawa K."/>
        </authorList>
    </citation>
    <scope>NUCLEOTIDE SEQUENCE [LARGE SCALE GENOMIC DNA]</scope>
</reference>
<evidence type="ECO:0000313" key="2">
    <source>
        <dbReference type="Proteomes" id="UP001054945"/>
    </source>
</evidence>
<dbReference type="PANTHER" id="PTHR46560:SF5">
    <property type="entry name" value="CYPHER, ISOFORM B"/>
    <property type="match status" value="1"/>
</dbReference>
<gene>
    <name evidence="1" type="primary">AVEN_114962_1</name>
    <name evidence="1" type="ORF">CEXT_346231</name>
</gene>
<name>A0AAV4PZT8_CAEEX</name>
<dbReference type="PANTHER" id="PTHR46560">
    <property type="entry name" value="CYPHER, ISOFORM B"/>
    <property type="match status" value="1"/>
</dbReference>